<keyword evidence="2" id="KW-0732">Signal</keyword>
<evidence type="ECO:0000256" key="1">
    <source>
        <dbReference type="SAM" id="MobiDB-lite"/>
    </source>
</evidence>
<dbReference type="Proteomes" id="UP001459277">
    <property type="component" value="Unassembled WGS sequence"/>
</dbReference>
<evidence type="ECO:0000256" key="2">
    <source>
        <dbReference type="SAM" id="SignalP"/>
    </source>
</evidence>
<evidence type="ECO:0000313" key="4">
    <source>
        <dbReference type="Proteomes" id="UP001459277"/>
    </source>
</evidence>
<evidence type="ECO:0000313" key="3">
    <source>
        <dbReference type="EMBL" id="KAK9987425.1"/>
    </source>
</evidence>
<comment type="caution">
    <text evidence="3">The sequence shown here is derived from an EMBL/GenBank/DDBJ whole genome shotgun (WGS) entry which is preliminary data.</text>
</comment>
<gene>
    <name evidence="3" type="ORF">SO802_032376</name>
</gene>
<keyword evidence="4" id="KW-1185">Reference proteome</keyword>
<feature type="chain" id="PRO_5043475319" evidence="2">
    <location>
        <begin position="23"/>
        <end position="197"/>
    </location>
</feature>
<feature type="region of interest" description="Disordered" evidence="1">
    <location>
        <begin position="81"/>
        <end position="150"/>
    </location>
</feature>
<feature type="compositionally biased region" description="Polar residues" evidence="1">
    <location>
        <begin position="133"/>
        <end position="143"/>
    </location>
</feature>
<proteinExistence type="predicted"/>
<name>A0AAW2BN94_9ROSI</name>
<organism evidence="3 4">
    <name type="scientific">Lithocarpus litseifolius</name>
    <dbReference type="NCBI Taxonomy" id="425828"/>
    <lineage>
        <taxon>Eukaryota</taxon>
        <taxon>Viridiplantae</taxon>
        <taxon>Streptophyta</taxon>
        <taxon>Embryophyta</taxon>
        <taxon>Tracheophyta</taxon>
        <taxon>Spermatophyta</taxon>
        <taxon>Magnoliopsida</taxon>
        <taxon>eudicotyledons</taxon>
        <taxon>Gunneridae</taxon>
        <taxon>Pentapetalae</taxon>
        <taxon>rosids</taxon>
        <taxon>fabids</taxon>
        <taxon>Fagales</taxon>
        <taxon>Fagaceae</taxon>
        <taxon>Lithocarpus</taxon>
    </lineage>
</organism>
<accession>A0AAW2BN94</accession>
<dbReference type="EMBL" id="JAZDWU010000011">
    <property type="protein sequence ID" value="KAK9987425.1"/>
    <property type="molecule type" value="Genomic_DNA"/>
</dbReference>
<feature type="signal peptide" evidence="2">
    <location>
        <begin position="1"/>
        <end position="22"/>
    </location>
</feature>
<reference evidence="3 4" key="1">
    <citation type="submission" date="2024-01" db="EMBL/GenBank/DDBJ databases">
        <title>A telomere-to-telomere, gap-free genome of sweet tea (Lithocarpus litseifolius).</title>
        <authorList>
            <person name="Zhou J."/>
        </authorList>
    </citation>
    <scope>NUCLEOTIDE SEQUENCE [LARGE SCALE GENOMIC DNA]</scope>
    <source>
        <strain evidence="3">Zhou-2022a</strain>
        <tissue evidence="3">Leaf</tissue>
    </source>
</reference>
<dbReference type="AlphaFoldDB" id="A0AAW2BN94"/>
<sequence>MLPSRNILFAVLFLISMPALHGGEATIMMKKYQVLGPVLQPQVPPTSLPVPDSPKTGDTWFGKKALASDFPLLRRELLKGYTPPSAPNPDTYIPASTNHKAAPARSPEFPFRRRKLLKGYTQPSAPNPDTYIPASTSSPTNHQAAPAPSPEFPLLCRKLLKGHTQPSAPNPDTHIPASISSLANHRVAPAPSPGSVL</sequence>
<protein>
    <submittedName>
        <fullName evidence="3">Uncharacterized protein</fullName>
    </submittedName>
</protein>